<dbReference type="RefSeq" id="WP_165993462.1">
    <property type="nucleotide sequence ID" value="NZ_JAMYZY010000067.1"/>
</dbReference>
<evidence type="ECO:0000313" key="2">
    <source>
        <dbReference type="Proteomes" id="UP001523528"/>
    </source>
</evidence>
<name>A0ABT1F4E6_9PROT</name>
<proteinExistence type="predicted"/>
<dbReference type="Proteomes" id="UP001523528">
    <property type="component" value="Unassembled WGS sequence"/>
</dbReference>
<evidence type="ECO:0000313" key="1">
    <source>
        <dbReference type="EMBL" id="MCP1260028.1"/>
    </source>
</evidence>
<comment type="caution">
    <text evidence="1">The sequence shown here is derived from an EMBL/GenBank/DDBJ whole genome shotgun (WGS) entry which is preliminary data.</text>
</comment>
<dbReference type="EMBL" id="JAMYZZ010000075">
    <property type="protein sequence ID" value="MCP1260028.1"/>
    <property type="molecule type" value="Genomic_DNA"/>
</dbReference>
<keyword evidence="2" id="KW-1185">Reference proteome</keyword>
<organism evidence="1 2">
    <name type="scientific">Acetobacter lambici</name>
    <dbReference type="NCBI Taxonomy" id="1332824"/>
    <lineage>
        <taxon>Bacteria</taxon>
        <taxon>Pseudomonadati</taxon>
        <taxon>Pseudomonadota</taxon>
        <taxon>Alphaproteobacteria</taxon>
        <taxon>Acetobacterales</taxon>
        <taxon>Acetobacteraceae</taxon>
        <taxon>Acetobacter</taxon>
    </lineage>
</organism>
<reference evidence="1 2" key="1">
    <citation type="submission" date="2022-06" db="EMBL/GenBank/DDBJ databases">
        <title>Acetobacer genomes from food samples.</title>
        <authorList>
            <person name="Sombolestani A."/>
        </authorList>
    </citation>
    <scope>NUCLEOTIDE SEQUENCE [LARGE SCALE GENOMIC DNA]</scope>
    <source>
        <strain evidence="1 2">R-83285</strain>
    </source>
</reference>
<gene>
    <name evidence="1" type="ORF">NKW50_15785</name>
</gene>
<accession>A0ABT1F4E6</accession>
<protein>
    <submittedName>
        <fullName evidence="1">Uncharacterized protein</fullName>
    </submittedName>
</protein>
<sequence>MLVNSVSPPSYIQKNLASQKTESSQATSNKTAFSSNSIAVDFTNMSRQELRDWSNEQIKSGKMTLDDASPFMFMSLDIPVSGDYNLNLNKKVDFFSIVKNGLEGAKSNHDFESLGLLEKALHIMKNNQTNSVDITA</sequence>